<keyword evidence="10" id="KW-1185">Reference proteome</keyword>
<proteinExistence type="predicted"/>
<accession>A0A315Z740</accession>
<evidence type="ECO:0000313" key="9">
    <source>
        <dbReference type="EMBL" id="PWJ40032.1"/>
    </source>
</evidence>
<evidence type="ECO:0000313" key="10">
    <source>
        <dbReference type="Proteomes" id="UP000245535"/>
    </source>
</evidence>
<dbReference type="FunFam" id="3.60.20.30:FF:000001">
    <property type="entry name" value="Isoaspartyl peptidase/L-asparaginase"/>
    <property type="match status" value="1"/>
</dbReference>
<dbReference type="InterPro" id="IPR029055">
    <property type="entry name" value="Ntn_hydrolases_N"/>
</dbReference>
<keyword evidence="1" id="KW-0645">Protease</keyword>
<comment type="caution">
    <text evidence="9">The sequence shown here is derived from an EMBL/GenBank/DDBJ whole genome shotgun (WGS) entry which is preliminary data.</text>
</comment>
<evidence type="ECO:0000256" key="4">
    <source>
        <dbReference type="ARBA" id="ARBA00069124"/>
    </source>
</evidence>
<dbReference type="InterPro" id="IPR000246">
    <property type="entry name" value="Peptidase_T2"/>
</dbReference>
<feature type="signal peptide" evidence="8">
    <location>
        <begin position="1"/>
        <end position="19"/>
    </location>
</feature>
<dbReference type="AlphaFoldDB" id="A0A315Z740"/>
<dbReference type="EMBL" id="QGDO01000005">
    <property type="protein sequence ID" value="PWJ40032.1"/>
    <property type="molecule type" value="Genomic_DNA"/>
</dbReference>
<feature type="binding site" evidence="6">
    <location>
        <begin position="252"/>
        <end position="255"/>
    </location>
    <ligand>
        <name>substrate</name>
    </ligand>
</feature>
<dbReference type="Pfam" id="PF01112">
    <property type="entry name" value="Asparaginase_2"/>
    <property type="match status" value="1"/>
</dbReference>
<sequence length="336" mass="36182">MKKLLLTIIIFLTSLSLFAQSKKIAIVIHGGAGVIKRENMTPEKDKAYREKLDEALNAGYSILENGGTSEEAVISAIMILENSPLFNAGKGAVLTHNEECELDASIMFGKNLNAGAVAGVKTVKNPILAAQAVMHNSKHVMLSGKGADTFAEEQNLELVEANYFITERRHKSLLKAKELEQSQGYIERGNDEGNNNFKYGTVGAVALDQSGNIVAGTSTGGMTNKKYGRVGDSPIIGAGTYANNNTCGISCTGHGEYFIRLGVAKDVSDQMKYQNKSIEEASEHTIQDQLTEIGGTGGLVGLDKDGNIVMEFNTPGMFRGYKKTKETTVVKIYKGE</sequence>
<gene>
    <name evidence="9" type="ORF">BC781_10595</name>
</gene>
<protein>
    <recommendedName>
        <fullName evidence="4">Isoaspartyl peptidase</fullName>
    </recommendedName>
</protein>
<evidence type="ECO:0000256" key="7">
    <source>
        <dbReference type="PIRSR" id="PIRSR600246-3"/>
    </source>
</evidence>
<dbReference type="OrthoDB" id="9780217at2"/>
<dbReference type="GO" id="GO:0016811">
    <property type="term" value="F:hydrolase activity, acting on carbon-nitrogen (but not peptide) bonds, in linear amides"/>
    <property type="evidence" value="ECO:0007669"/>
    <property type="project" value="UniProtKB-ARBA"/>
</dbReference>
<feature type="chain" id="PRO_5016432504" description="Isoaspartyl peptidase" evidence="8">
    <location>
        <begin position="20"/>
        <end position="336"/>
    </location>
</feature>
<evidence type="ECO:0000256" key="8">
    <source>
        <dbReference type="SAM" id="SignalP"/>
    </source>
</evidence>
<keyword evidence="3" id="KW-0068">Autocatalytic cleavage</keyword>
<dbReference type="Proteomes" id="UP000245535">
    <property type="component" value="Unassembled WGS sequence"/>
</dbReference>
<evidence type="ECO:0000256" key="2">
    <source>
        <dbReference type="ARBA" id="ARBA00022801"/>
    </source>
</evidence>
<dbReference type="PANTHER" id="PTHR10188:SF6">
    <property type="entry name" value="N(4)-(BETA-N-ACETYLGLUCOSAMINYL)-L-ASPARAGINASE"/>
    <property type="match status" value="1"/>
</dbReference>
<evidence type="ECO:0000256" key="6">
    <source>
        <dbReference type="PIRSR" id="PIRSR600246-2"/>
    </source>
</evidence>
<feature type="binding site" evidence="6">
    <location>
        <begin position="229"/>
        <end position="232"/>
    </location>
    <ligand>
        <name>substrate</name>
    </ligand>
</feature>
<reference evidence="9 10" key="1">
    <citation type="submission" date="2018-03" db="EMBL/GenBank/DDBJ databases">
        <title>Genomic Encyclopedia of Archaeal and Bacterial Type Strains, Phase II (KMG-II): from individual species to whole genera.</title>
        <authorList>
            <person name="Goeker M."/>
        </authorList>
    </citation>
    <scope>NUCLEOTIDE SEQUENCE [LARGE SCALE GENOMIC DNA]</scope>
    <source>
        <strain evidence="9 10">DSM 28229</strain>
    </source>
</reference>
<dbReference type="PANTHER" id="PTHR10188">
    <property type="entry name" value="L-ASPARAGINASE"/>
    <property type="match status" value="1"/>
</dbReference>
<dbReference type="CDD" id="cd04701">
    <property type="entry name" value="Asparaginase_2"/>
    <property type="match status" value="1"/>
</dbReference>
<dbReference type="GO" id="GO:0008233">
    <property type="term" value="F:peptidase activity"/>
    <property type="evidence" value="ECO:0007669"/>
    <property type="project" value="UniProtKB-KW"/>
</dbReference>
<keyword evidence="8" id="KW-0732">Signal</keyword>
<dbReference type="Gene3D" id="3.60.20.30">
    <property type="entry name" value="(Glycosyl)asparaginase"/>
    <property type="match status" value="1"/>
</dbReference>
<dbReference type="RefSeq" id="WP_109620393.1">
    <property type="nucleotide sequence ID" value="NZ_QGDO01000005.1"/>
</dbReference>
<evidence type="ECO:0000256" key="3">
    <source>
        <dbReference type="ARBA" id="ARBA00022813"/>
    </source>
</evidence>
<evidence type="ECO:0000256" key="1">
    <source>
        <dbReference type="ARBA" id="ARBA00022670"/>
    </source>
</evidence>
<organism evidence="9 10">
    <name type="scientific">Sediminitomix flava</name>
    <dbReference type="NCBI Taxonomy" id="379075"/>
    <lineage>
        <taxon>Bacteria</taxon>
        <taxon>Pseudomonadati</taxon>
        <taxon>Bacteroidota</taxon>
        <taxon>Cytophagia</taxon>
        <taxon>Cytophagales</taxon>
        <taxon>Flammeovirgaceae</taxon>
        <taxon>Sediminitomix</taxon>
    </lineage>
</organism>
<dbReference type="GO" id="GO:0006508">
    <property type="term" value="P:proteolysis"/>
    <property type="evidence" value="ECO:0007669"/>
    <property type="project" value="UniProtKB-KW"/>
</dbReference>
<dbReference type="SUPFAM" id="SSF56235">
    <property type="entry name" value="N-terminal nucleophile aminohydrolases (Ntn hydrolases)"/>
    <property type="match status" value="1"/>
</dbReference>
<name>A0A315Z740_SEDFL</name>
<evidence type="ECO:0000256" key="5">
    <source>
        <dbReference type="PIRSR" id="PIRSR600246-1"/>
    </source>
</evidence>
<keyword evidence="2" id="KW-0378">Hydrolase</keyword>
<feature type="site" description="Cleavage; by autolysis" evidence="7">
    <location>
        <begin position="200"/>
        <end position="201"/>
    </location>
</feature>
<feature type="active site" description="Nucleophile" evidence="5">
    <location>
        <position position="201"/>
    </location>
</feature>